<keyword evidence="4" id="KW-1185">Reference proteome</keyword>
<dbReference type="PROSITE" id="PS50004">
    <property type="entry name" value="C2"/>
    <property type="match status" value="1"/>
</dbReference>
<dbReference type="InterPro" id="IPR000008">
    <property type="entry name" value="C2_dom"/>
</dbReference>
<feature type="region of interest" description="Disordered" evidence="1">
    <location>
        <begin position="258"/>
        <end position="278"/>
    </location>
</feature>
<proteinExistence type="predicted"/>
<sequence length="749" mass="83432">MAASSEKPEGGSDGSATQHPPTSDQGKPSKPSAAHRVATFPLVRKTNTTSSSKKKGPAGGFDDTPIPHAPPGFTVKITFHRATNLPLADINTLSADPFIVAVITTALPQRHKIDPPLTLRTPTVRESTNPEWNVEWIVANVPPSGFRMKCRIFDEDPADHDDRLGNAHIDTGPLDEEWAGIKNQGFPVKMRMASKRAYLLRGVAVCLGKVEHMRAALYVSVEVLGRTEDEEGGRCYTVGPQYWIRHYSPLLGRLLGQKEPREDGEVSRRTGKPKPERYNFQANQMQLRGPVPGPMYHRYVEFKPFVKQMFTATGVRGFILSKALHAQHARVYNFDQSTAYERVPSPCIEFTQKFLELCHWDRGGRIFTYVLTLDALFRFTETGKEFGIDMLSKHTMHSDVAPYVAFSGEFFIRRWEGRDEEHGEKGEKGGLHPHFHALHHHAHHINSNDNQHNEHASEDGADNKKHKHSRSQSSGAKSWLSALSSNRSHNADKEEEKQMHQDNSPHHYELIIDNDSGTYRPNPSLLPLLHDFLSANFPGLHIRTLDCQAQAEEMAALKKQQRERKQKEGQRIVFTQARRATSLSSLSSSDESMLDRMEAAVTAVADGARGGKGEGSGKKDGQQGKGDLGYAGPERNMSALEEQTHLRHRVLREAEERVQAAKRQAKEYNPRGVKAGWKGVGRGNGEGVNETTKGDGNADIDGEEHEHQEDMGERPPPSTTPTTAPDTRHEVQSQSQSQPQAQEKKEATG</sequence>
<feature type="compositionally biased region" description="Basic and acidic residues" evidence="1">
    <location>
        <begin position="489"/>
        <end position="504"/>
    </location>
</feature>
<feature type="compositionally biased region" description="Basic and acidic residues" evidence="1">
    <location>
        <begin position="657"/>
        <end position="669"/>
    </location>
</feature>
<reference evidence="3" key="1">
    <citation type="journal article" date="2020" name="Stud. Mycol.">
        <title>101 Dothideomycetes genomes: a test case for predicting lifestyles and emergence of pathogens.</title>
        <authorList>
            <person name="Haridas S."/>
            <person name="Albert R."/>
            <person name="Binder M."/>
            <person name="Bloem J."/>
            <person name="Labutti K."/>
            <person name="Salamov A."/>
            <person name="Andreopoulos B."/>
            <person name="Baker S."/>
            <person name="Barry K."/>
            <person name="Bills G."/>
            <person name="Bluhm B."/>
            <person name="Cannon C."/>
            <person name="Castanera R."/>
            <person name="Culley D."/>
            <person name="Daum C."/>
            <person name="Ezra D."/>
            <person name="Gonzalez J."/>
            <person name="Henrissat B."/>
            <person name="Kuo A."/>
            <person name="Liang C."/>
            <person name="Lipzen A."/>
            <person name="Lutzoni F."/>
            <person name="Magnuson J."/>
            <person name="Mondo S."/>
            <person name="Nolan M."/>
            <person name="Ohm R."/>
            <person name="Pangilinan J."/>
            <person name="Park H.-J."/>
            <person name="Ramirez L."/>
            <person name="Alfaro M."/>
            <person name="Sun H."/>
            <person name="Tritt A."/>
            <person name="Yoshinaga Y."/>
            <person name="Zwiers L.-H."/>
            <person name="Turgeon B."/>
            <person name="Goodwin S."/>
            <person name="Spatafora J."/>
            <person name="Crous P."/>
            <person name="Grigoriev I."/>
        </authorList>
    </citation>
    <scope>NUCLEOTIDE SEQUENCE</scope>
    <source>
        <strain evidence="3">CBS 379.55</strain>
    </source>
</reference>
<dbReference type="GO" id="GO:0010628">
    <property type="term" value="P:positive regulation of gene expression"/>
    <property type="evidence" value="ECO:0007669"/>
    <property type="project" value="TreeGrafter"/>
</dbReference>
<feature type="compositionally biased region" description="Basic and acidic residues" evidence="1">
    <location>
        <begin position="1"/>
        <end position="10"/>
    </location>
</feature>
<dbReference type="OrthoDB" id="73919at2759"/>
<organism evidence="3 4">
    <name type="scientific">Westerdykella ornata</name>
    <dbReference type="NCBI Taxonomy" id="318751"/>
    <lineage>
        <taxon>Eukaryota</taxon>
        <taxon>Fungi</taxon>
        <taxon>Dikarya</taxon>
        <taxon>Ascomycota</taxon>
        <taxon>Pezizomycotina</taxon>
        <taxon>Dothideomycetes</taxon>
        <taxon>Pleosporomycetidae</taxon>
        <taxon>Pleosporales</taxon>
        <taxon>Sporormiaceae</taxon>
        <taxon>Westerdykella</taxon>
    </lineage>
</organism>
<gene>
    <name evidence="3" type="ORF">EI97DRAFT_428800</name>
</gene>
<feature type="domain" description="C2" evidence="2">
    <location>
        <begin position="55"/>
        <end position="188"/>
    </location>
</feature>
<name>A0A6A6JWB2_WESOR</name>
<dbReference type="Gene3D" id="2.60.40.150">
    <property type="entry name" value="C2 domain"/>
    <property type="match status" value="1"/>
</dbReference>
<dbReference type="InterPro" id="IPR035892">
    <property type="entry name" value="C2_domain_sf"/>
</dbReference>
<feature type="compositionally biased region" description="Basic and acidic residues" evidence="1">
    <location>
        <begin position="451"/>
        <end position="463"/>
    </location>
</feature>
<feature type="compositionally biased region" description="Basic and acidic residues" evidence="1">
    <location>
        <begin position="258"/>
        <end position="277"/>
    </location>
</feature>
<feature type="compositionally biased region" description="Polar residues" evidence="1">
    <location>
        <begin position="471"/>
        <end position="488"/>
    </location>
</feature>
<evidence type="ECO:0000256" key="1">
    <source>
        <dbReference type="SAM" id="MobiDB-lite"/>
    </source>
</evidence>
<feature type="region of interest" description="Disordered" evidence="1">
    <location>
        <begin position="657"/>
        <end position="749"/>
    </location>
</feature>
<feature type="region of interest" description="Disordered" evidence="1">
    <location>
        <begin position="605"/>
        <end position="633"/>
    </location>
</feature>
<dbReference type="PANTHER" id="PTHR47800">
    <property type="entry name" value="C2 DOMAIN-CONTAINING PROTEIN"/>
    <property type="match status" value="1"/>
</dbReference>
<feature type="region of interest" description="Disordered" evidence="1">
    <location>
        <begin position="446"/>
        <end position="504"/>
    </location>
</feature>
<dbReference type="PANTHER" id="PTHR47800:SF5">
    <property type="entry name" value="FER-1-LIKE PROTEIN 6"/>
    <property type="match status" value="1"/>
</dbReference>
<dbReference type="Proteomes" id="UP000800097">
    <property type="component" value="Unassembled WGS sequence"/>
</dbReference>
<feature type="region of interest" description="Disordered" evidence="1">
    <location>
        <begin position="1"/>
        <end position="67"/>
    </location>
</feature>
<dbReference type="SMART" id="SM00239">
    <property type="entry name" value="C2"/>
    <property type="match status" value="1"/>
</dbReference>
<dbReference type="SUPFAM" id="SSF49562">
    <property type="entry name" value="C2 domain (Calcium/lipid-binding domain, CaLB)"/>
    <property type="match status" value="1"/>
</dbReference>
<evidence type="ECO:0000313" key="4">
    <source>
        <dbReference type="Proteomes" id="UP000800097"/>
    </source>
</evidence>
<dbReference type="GeneID" id="54550468"/>
<feature type="compositionally biased region" description="Polar residues" evidence="1">
    <location>
        <begin position="14"/>
        <end position="26"/>
    </location>
</feature>
<accession>A0A6A6JWB2</accession>
<dbReference type="EMBL" id="ML986484">
    <property type="protein sequence ID" value="KAF2280697.1"/>
    <property type="molecule type" value="Genomic_DNA"/>
</dbReference>
<dbReference type="AlphaFoldDB" id="A0A6A6JWB2"/>
<feature type="compositionally biased region" description="Basic and acidic residues" evidence="1">
    <location>
        <begin position="609"/>
        <end position="622"/>
    </location>
</feature>
<evidence type="ECO:0000259" key="2">
    <source>
        <dbReference type="PROSITE" id="PS50004"/>
    </source>
</evidence>
<dbReference type="Pfam" id="PF00168">
    <property type="entry name" value="C2"/>
    <property type="match status" value="1"/>
</dbReference>
<feature type="compositionally biased region" description="Basic and acidic residues" evidence="1">
    <location>
        <begin position="704"/>
        <end position="713"/>
    </location>
</feature>
<feature type="compositionally biased region" description="Low complexity" evidence="1">
    <location>
        <begin position="732"/>
        <end position="741"/>
    </location>
</feature>
<protein>
    <recommendedName>
        <fullName evidence="2">C2 domain-containing protein</fullName>
    </recommendedName>
</protein>
<dbReference type="RefSeq" id="XP_033658235.1">
    <property type="nucleotide sequence ID" value="XM_033797293.1"/>
</dbReference>
<evidence type="ECO:0000313" key="3">
    <source>
        <dbReference type="EMBL" id="KAF2280697.1"/>
    </source>
</evidence>